<gene>
    <name evidence="2" type="ORF">SAMN05660652_00982</name>
</gene>
<sequence length="67" mass="7073">MSTESIASSTSYVIARQQQSIASTATPVRSETRNDADKDDRAIVFASPSPTVNLNGQVVGTMIDTIA</sequence>
<organism evidence="2 3">
    <name type="scientific">Propionivibrio dicarboxylicus</name>
    <dbReference type="NCBI Taxonomy" id="83767"/>
    <lineage>
        <taxon>Bacteria</taxon>
        <taxon>Pseudomonadati</taxon>
        <taxon>Pseudomonadota</taxon>
        <taxon>Betaproteobacteria</taxon>
        <taxon>Rhodocyclales</taxon>
        <taxon>Rhodocyclaceae</taxon>
        <taxon>Propionivibrio</taxon>
    </lineage>
</organism>
<evidence type="ECO:0000313" key="3">
    <source>
        <dbReference type="Proteomes" id="UP000198607"/>
    </source>
</evidence>
<dbReference type="AlphaFoldDB" id="A0A1G7YF18"/>
<evidence type="ECO:0000256" key="1">
    <source>
        <dbReference type="SAM" id="MobiDB-lite"/>
    </source>
</evidence>
<dbReference type="Proteomes" id="UP000198607">
    <property type="component" value="Unassembled WGS sequence"/>
</dbReference>
<dbReference type="EMBL" id="FNCY01000002">
    <property type="protein sequence ID" value="SDG94925.1"/>
    <property type="molecule type" value="Genomic_DNA"/>
</dbReference>
<feature type="compositionally biased region" description="Polar residues" evidence="1">
    <location>
        <begin position="18"/>
        <end position="29"/>
    </location>
</feature>
<proteinExistence type="predicted"/>
<name>A0A1G7YF18_9RHOO</name>
<protein>
    <submittedName>
        <fullName evidence="2">Uncharacterized protein</fullName>
    </submittedName>
</protein>
<dbReference type="RefSeq" id="WP_091934523.1">
    <property type="nucleotide sequence ID" value="NZ_FNCY01000002.1"/>
</dbReference>
<accession>A0A1G7YF18</accession>
<keyword evidence="3" id="KW-1185">Reference proteome</keyword>
<reference evidence="2 3" key="1">
    <citation type="submission" date="2016-10" db="EMBL/GenBank/DDBJ databases">
        <authorList>
            <person name="de Groot N.N."/>
        </authorList>
    </citation>
    <scope>NUCLEOTIDE SEQUENCE [LARGE SCALE GENOMIC DNA]</scope>
    <source>
        <strain evidence="2 3">DSM 5885</strain>
    </source>
</reference>
<feature type="region of interest" description="Disordered" evidence="1">
    <location>
        <begin position="18"/>
        <end position="40"/>
    </location>
</feature>
<feature type="compositionally biased region" description="Basic and acidic residues" evidence="1">
    <location>
        <begin position="30"/>
        <end position="40"/>
    </location>
</feature>
<evidence type="ECO:0000313" key="2">
    <source>
        <dbReference type="EMBL" id="SDG94925.1"/>
    </source>
</evidence>